<name>E9SVZ5_RHOHA</name>
<reference evidence="1" key="1">
    <citation type="submission" date="2011-01" db="EMBL/GenBank/DDBJ databases">
        <authorList>
            <person name="Muzny D."/>
            <person name="Qin X."/>
            <person name="Buhay C."/>
            <person name="Dugan-Rocha S."/>
            <person name="Ding Y."/>
            <person name="Chen G."/>
            <person name="Hawes A."/>
            <person name="Holder M."/>
            <person name="Jhangiani S."/>
            <person name="Johnson A."/>
            <person name="Khan Z."/>
            <person name="Li Z."/>
            <person name="Liu W."/>
            <person name="Liu X."/>
            <person name="Perez L."/>
            <person name="Shen H."/>
            <person name="Wang Q."/>
            <person name="Watt J."/>
            <person name="Xi L."/>
            <person name="Xin Y."/>
            <person name="Zhou J."/>
            <person name="Deng J."/>
            <person name="Jiang H."/>
            <person name="Liu Y."/>
            <person name="Qu J."/>
            <person name="Song X.-Z."/>
            <person name="Zhang L."/>
            <person name="Villasana D."/>
            <person name="Johnson A."/>
            <person name="Liu J."/>
            <person name="Liyanage D."/>
            <person name="Lorensuhewa L."/>
            <person name="Robinson T."/>
            <person name="Song A."/>
            <person name="Song B.-B."/>
            <person name="Dinh H."/>
            <person name="Thornton R."/>
            <person name="Coyle M."/>
            <person name="Francisco L."/>
            <person name="Jackson L."/>
            <person name="Javaid M."/>
            <person name="Korchina V."/>
            <person name="Kovar C."/>
            <person name="Mata R."/>
            <person name="Mathew T."/>
            <person name="Ngo R."/>
            <person name="Nguyen L."/>
            <person name="Nguyen N."/>
            <person name="Okwuonu G."/>
            <person name="Ongeri F."/>
            <person name="Pham C."/>
            <person name="Simmons D."/>
            <person name="Wilczek-Boney K."/>
            <person name="Hale W."/>
            <person name="Jakkamsetti A."/>
            <person name="Pham P."/>
            <person name="Ruth R."/>
            <person name="San Lucas F."/>
            <person name="Warren J."/>
            <person name="Zhang J."/>
            <person name="Zhao Z."/>
            <person name="Zhou C."/>
            <person name="Zhu D."/>
            <person name="Lee S."/>
            <person name="Bess C."/>
            <person name="Blankenburg K."/>
            <person name="Forbes L."/>
            <person name="Fu Q."/>
            <person name="Gubbala S."/>
            <person name="Hirani K."/>
            <person name="Jayaseelan J.C."/>
            <person name="Lara F."/>
            <person name="Munidasa M."/>
            <person name="Palculict T."/>
            <person name="Patil S."/>
            <person name="Pu L.-L."/>
            <person name="Saada N."/>
            <person name="Tang L."/>
            <person name="Weissenberger G."/>
            <person name="Zhu Y."/>
            <person name="Hemphill L."/>
            <person name="Shang Y."/>
            <person name="Youmans B."/>
            <person name="Ayvaz T."/>
            <person name="Ross M."/>
            <person name="Santibanez J."/>
            <person name="Aqrawi P."/>
            <person name="Gross S."/>
            <person name="Joshi V."/>
            <person name="Fowler G."/>
            <person name="Nazareth L."/>
            <person name="Reid J."/>
            <person name="Worley K."/>
            <person name="Petrosino J."/>
            <person name="Highlander S."/>
            <person name="Gibbs R."/>
        </authorList>
    </citation>
    <scope>NUCLEOTIDE SEQUENCE [LARGE SCALE GENOMIC DNA]</scope>
    <source>
        <strain evidence="1">ATCC 33707</strain>
    </source>
</reference>
<protein>
    <submittedName>
        <fullName evidence="1">Uncharacterized protein</fullName>
    </submittedName>
</protein>
<dbReference type="EMBL" id="ADNW02000003">
    <property type="protein sequence ID" value="EGD25741.1"/>
    <property type="molecule type" value="Genomic_DNA"/>
</dbReference>
<gene>
    <name evidence="1" type="ORF">HMPREF0724_10295</name>
</gene>
<dbReference type="HOGENOM" id="CLU_3295614_0_0_11"/>
<evidence type="ECO:0000313" key="1">
    <source>
        <dbReference type="EMBL" id="EGD25741.1"/>
    </source>
</evidence>
<organism evidence="1 2">
    <name type="scientific">Prescottella equi ATCC 33707</name>
    <dbReference type="NCBI Taxonomy" id="525370"/>
    <lineage>
        <taxon>Bacteria</taxon>
        <taxon>Bacillati</taxon>
        <taxon>Actinomycetota</taxon>
        <taxon>Actinomycetes</taxon>
        <taxon>Mycobacteriales</taxon>
        <taxon>Nocardiaceae</taxon>
        <taxon>Prescottella</taxon>
    </lineage>
</organism>
<dbReference type="Proteomes" id="UP000004245">
    <property type="component" value="Unassembled WGS sequence"/>
</dbReference>
<evidence type="ECO:0000313" key="2">
    <source>
        <dbReference type="Proteomes" id="UP000004245"/>
    </source>
</evidence>
<keyword evidence="2" id="KW-1185">Reference proteome</keyword>
<accession>E9SVZ5</accession>
<dbReference type="AlphaFoldDB" id="E9SVZ5"/>
<comment type="caution">
    <text evidence="1">The sequence shown here is derived from an EMBL/GenBank/DDBJ whole genome shotgun (WGS) entry which is preliminary data.</text>
</comment>
<sequence length="40" mass="4540">MNSLDSADRRRFYVDRSWTGLRSDVPTAGVRQARGRPGCE</sequence>
<proteinExistence type="predicted"/>